<dbReference type="KEGG" id="cmt:CCM_06909"/>
<sequence>MASVYAVSIRTLWGANGPDPNRAYGELYSGGTTVDWPATLTSISLANGPPITDVRIFTTTFSGTEPTISITRALAQFQSAGTTGTWPAVSTGIFTASPASLTLTTAPPTSSVTSGTRSTDTGTSSLSPPTARPIASPDASTPGLATGAVVGIAIGCALVGLAIGLVAAFCFFQRDRGAQHGNSGGVERQALDSGAAYPTEKGAPSAAEDVQLSRFLLEATPDRDIVQETQAIGALIDQHVESYYHTHAVSVDASAVAPALAQLGFPLTTTTASPDAYRAATLCLDPRTRQTGLRHVLTRVLLSSIDMKPPPTHGGPPSMLPAAISSFLRAMPASDSDRFRDPQGKLAFCARTSAYYSETPMSRARLTTGTANTRALREWRTLSAFLLHPGRSQRTALPADEAAVAAQARELAASLHTFLRLFVHPQQQHQREHLQAVIEECARLGYVLLSHPSDWEFVLDAGVAANRAGGGVVVEAGLGKLQPGSPCAQRLLEPMVVSV</sequence>
<dbReference type="OrthoDB" id="5421765at2759"/>
<name>G3JLB5_CORMM</name>
<evidence type="ECO:0000313" key="3">
    <source>
        <dbReference type="EMBL" id="EGX90489.1"/>
    </source>
</evidence>
<keyword evidence="2" id="KW-0472">Membrane</keyword>
<dbReference type="Proteomes" id="UP000001610">
    <property type="component" value="Unassembled WGS sequence"/>
</dbReference>
<gene>
    <name evidence="3" type="ORF">CCM_06909</name>
</gene>
<feature type="region of interest" description="Disordered" evidence="1">
    <location>
        <begin position="104"/>
        <end position="140"/>
    </location>
</feature>
<dbReference type="VEuPathDB" id="FungiDB:CCM_06909"/>
<feature type="compositionally biased region" description="Low complexity" evidence="1">
    <location>
        <begin position="104"/>
        <end position="127"/>
    </location>
</feature>
<accession>G3JLB5</accession>
<dbReference type="OMA" id="QHVENYY"/>
<dbReference type="RefSeq" id="XP_006672110.1">
    <property type="nucleotide sequence ID" value="XM_006672047.1"/>
</dbReference>
<evidence type="ECO:0000313" key="4">
    <source>
        <dbReference type="Proteomes" id="UP000001610"/>
    </source>
</evidence>
<feature type="transmembrane region" description="Helical" evidence="2">
    <location>
        <begin position="144"/>
        <end position="172"/>
    </location>
</feature>
<keyword evidence="2" id="KW-0812">Transmembrane</keyword>
<proteinExistence type="predicted"/>
<dbReference type="AlphaFoldDB" id="G3JLB5"/>
<evidence type="ECO:0000256" key="1">
    <source>
        <dbReference type="SAM" id="MobiDB-lite"/>
    </source>
</evidence>
<dbReference type="InParanoid" id="G3JLB5"/>
<protein>
    <submittedName>
        <fullName evidence="3">Uncharacterized protein</fullName>
    </submittedName>
</protein>
<dbReference type="EMBL" id="JH126403">
    <property type="protein sequence ID" value="EGX90489.1"/>
    <property type="molecule type" value="Genomic_DNA"/>
</dbReference>
<dbReference type="HOGENOM" id="CLU_039749_2_0_1"/>
<reference evidence="3 4" key="1">
    <citation type="journal article" date="2011" name="Genome Biol.">
        <title>Genome sequence of the insect pathogenic fungus Cordyceps militaris, a valued traditional Chinese medicine.</title>
        <authorList>
            <person name="Zheng P."/>
            <person name="Xia Y."/>
            <person name="Xiao G."/>
            <person name="Xiong C."/>
            <person name="Hu X."/>
            <person name="Zhang S."/>
            <person name="Zheng H."/>
            <person name="Huang Y."/>
            <person name="Zhou Y."/>
            <person name="Wang S."/>
            <person name="Zhao G.P."/>
            <person name="Liu X."/>
            <person name="St Leger R.J."/>
            <person name="Wang C."/>
        </authorList>
    </citation>
    <scope>NUCLEOTIDE SEQUENCE [LARGE SCALE GENOMIC DNA]</scope>
    <source>
        <strain evidence="3 4">CM01</strain>
    </source>
</reference>
<keyword evidence="2" id="KW-1133">Transmembrane helix</keyword>
<dbReference type="GeneID" id="18168920"/>
<keyword evidence="4" id="KW-1185">Reference proteome</keyword>
<dbReference type="eggNOG" id="ENOG502SVX1">
    <property type="taxonomic scope" value="Eukaryota"/>
</dbReference>
<organism evidence="3 4">
    <name type="scientific">Cordyceps militaris (strain CM01)</name>
    <name type="common">Caterpillar fungus</name>
    <dbReference type="NCBI Taxonomy" id="983644"/>
    <lineage>
        <taxon>Eukaryota</taxon>
        <taxon>Fungi</taxon>
        <taxon>Dikarya</taxon>
        <taxon>Ascomycota</taxon>
        <taxon>Pezizomycotina</taxon>
        <taxon>Sordariomycetes</taxon>
        <taxon>Hypocreomycetidae</taxon>
        <taxon>Hypocreales</taxon>
        <taxon>Cordycipitaceae</taxon>
        <taxon>Cordyceps</taxon>
    </lineage>
</organism>
<evidence type="ECO:0000256" key="2">
    <source>
        <dbReference type="SAM" id="Phobius"/>
    </source>
</evidence>